<name>D9QTQ7_ACEAZ</name>
<evidence type="ECO:0000259" key="5">
    <source>
        <dbReference type="SMART" id="SM00062"/>
    </source>
</evidence>
<evidence type="ECO:0000256" key="3">
    <source>
        <dbReference type="ARBA" id="ARBA00022729"/>
    </source>
</evidence>
<keyword evidence="8" id="KW-1185">Reference proteome</keyword>
<dbReference type="OrthoDB" id="9774451at2"/>
<evidence type="ECO:0000256" key="2">
    <source>
        <dbReference type="ARBA" id="ARBA00010333"/>
    </source>
</evidence>
<dbReference type="SUPFAM" id="SSF53850">
    <property type="entry name" value="Periplasmic binding protein-like II"/>
    <property type="match status" value="1"/>
</dbReference>
<dbReference type="GO" id="GO:0015276">
    <property type="term" value="F:ligand-gated monoatomic ion channel activity"/>
    <property type="evidence" value="ECO:0007669"/>
    <property type="project" value="InterPro"/>
</dbReference>
<dbReference type="GO" id="GO:0016020">
    <property type="term" value="C:membrane"/>
    <property type="evidence" value="ECO:0007669"/>
    <property type="project" value="InterPro"/>
</dbReference>
<dbReference type="RefSeq" id="WP_013277267.1">
    <property type="nucleotide sequence ID" value="NC_014378.1"/>
</dbReference>
<accession>D9QTQ7</accession>
<dbReference type="PROSITE" id="PS51257">
    <property type="entry name" value="PROKAR_LIPOPROTEIN"/>
    <property type="match status" value="1"/>
</dbReference>
<dbReference type="SMART" id="SM00079">
    <property type="entry name" value="PBPe"/>
    <property type="match status" value="1"/>
</dbReference>
<evidence type="ECO:0000313" key="7">
    <source>
        <dbReference type="EMBL" id="ADL11821.1"/>
    </source>
</evidence>
<evidence type="ECO:0000259" key="6">
    <source>
        <dbReference type="SMART" id="SM00079"/>
    </source>
</evidence>
<dbReference type="KEGG" id="aar:Acear_0272"/>
<dbReference type="SMART" id="SM00062">
    <property type="entry name" value="PBPb"/>
    <property type="match status" value="1"/>
</dbReference>
<comment type="subcellular location">
    <subcellularLocation>
        <location evidence="1">Cell envelope</location>
    </subcellularLocation>
</comment>
<dbReference type="CDD" id="cd13624">
    <property type="entry name" value="PBP2_Arg_Lys_His"/>
    <property type="match status" value="1"/>
</dbReference>
<proteinExistence type="inferred from homology"/>
<evidence type="ECO:0000313" key="8">
    <source>
        <dbReference type="Proteomes" id="UP000001661"/>
    </source>
</evidence>
<dbReference type="AlphaFoldDB" id="D9QTQ7"/>
<evidence type="ECO:0000256" key="4">
    <source>
        <dbReference type="RuleBase" id="RU003744"/>
    </source>
</evidence>
<sequence>MSKRIKLFLVTLLGLALVVGVVGCTGTEEKTTFNEIKEEGKLVVGCSADYKPFEYPNEEGEIVGFDVELMEAVGEELGLEVEFKDTAFDGLIPSLKSKKFDVIVSAMTITDKRAEAVDFSEPYFNAGQVIAVKEGSTDIQGPEDLAGKVVGVQLGTTGDLEASEMEDIKQVKRYEKITQAFIELRNGRIDAVVNDLPVTAAYIMDNPDVEIIGKPFTEENYGIAMRPKDDELEQKINETIEKLRENGTYDEIYNKWFK</sequence>
<dbReference type="Proteomes" id="UP000001661">
    <property type="component" value="Chromosome"/>
</dbReference>
<dbReference type="Gene3D" id="3.40.190.10">
    <property type="entry name" value="Periplasmic binding protein-like II"/>
    <property type="match status" value="2"/>
</dbReference>
<dbReference type="Pfam" id="PF00497">
    <property type="entry name" value="SBP_bac_3"/>
    <property type="match status" value="1"/>
</dbReference>
<feature type="domain" description="Solute-binding protein family 3/N-terminal" evidence="5">
    <location>
        <begin position="41"/>
        <end position="258"/>
    </location>
</feature>
<keyword evidence="3" id="KW-0732">Signal</keyword>
<reference evidence="7 8" key="1">
    <citation type="journal article" date="2010" name="Stand. Genomic Sci.">
        <title>Complete genome sequence of Acetohalobium arabaticum type strain (Z-7288).</title>
        <authorList>
            <person name="Sikorski J."/>
            <person name="Lapidus A."/>
            <person name="Chertkov O."/>
            <person name="Lucas S."/>
            <person name="Copeland A."/>
            <person name="Glavina Del Rio T."/>
            <person name="Nolan M."/>
            <person name="Tice H."/>
            <person name="Cheng J.F."/>
            <person name="Han C."/>
            <person name="Brambilla E."/>
            <person name="Pitluck S."/>
            <person name="Liolios K."/>
            <person name="Ivanova N."/>
            <person name="Mavromatis K."/>
            <person name="Mikhailova N."/>
            <person name="Pati A."/>
            <person name="Bruce D."/>
            <person name="Detter C."/>
            <person name="Tapia R."/>
            <person name="Goodwin L."/>
            <person name="Chen A."/>
            <person name="Palaniappan K."/>
            <person name="Land M."/>
            <person name="Hauser L."/>
            <person name="Chang Y.J."/>
            <person name="Jeffries C.D."/>
            <person name="Rohde M."/>
            <person name="Goker M."/>
            <person name="Spring S."/>
            <person name="Woyke T."/>
            <person name="Bristow J."/>
            <person name="Eisen J.A."/>
            <person name="Markowitz V."/>
            <person name="Hugenholtz P."/>
            <person name="Kyrpides N.C."/>
            <person name="Klenk H.P."/>
        </authorList>
    </citation>
    <scope>NUCLEOTIDE SEQUENCE [LARGE SCALE GENOMIC DNA]</scope>
    <source>
        <strain evidence="8">ATCC 49924 / DSM 5501 / Z-7288</strain>
    </source>
</reference>
<dbReference type="HOGENOM" id="CLU_019602_18_2_9"/>
<dbReference type="PANTHER" id="PTHR35936:SF17">
    <property type="entry name" value="ARGININE-BINDING EXTRACELLULAR PROTEIN ARTP"/>
    <property type="match status" value="1"/>
</dbReference>
<feature type="domain" description="Ionotropic glutamate receptor C-terminal" evidence="6">
    <location>
        <begin position="41"/>
        <end position="258"/>
    </location>
</feature>
<evidence type="ECO:0000256" key="1">
    <source>
        <dbReference type="ARBA" id="ARBA00004196"/>
    </source>
</evidence>
<dbReference type="PANTHER" id="PTHR35936">
    <property type="entry name" value="MEMBRANE-BOUND LYTIC MUREIN TRANSGLYCOSYLASE F"/>
    <property type="match status" value="1"/>
</dbReference>
<comment type="similarity">
    <text evidence="2 4">Belongs to the bacterial solute-binding protein 3 family.</text>
</comment>
<dbReference type="GO" id="GO:0030313">
    <property type="term" value="C:cell envelope"/>
    <property type="evidence" value="ECO:0007669"/>
    <property type="project" value="UniProtKB-SubCell"/>
</dbReference>
<dbReference type="eggNOG" id="COG0834">
    <property type="taxonomic scope" value="Bacteria"/>
</dbReference>
<organism evidence="7 8">
    <name type="scientific">Acetohalobium arabaticum (strain ATCC 49924 / DSM 5501 / Z-7288)</name>
    <dbReference type="NCBI Taxonomy" id="574087"/>
    <lineage>
        <taxon>Bacteria</taxon>
        <taxon>Bacillati</taxon>
        <taxon>Bacillota</taxon>
        <taxon>Clostridia</taxon>
        <taxon>Halanaerobiales</taxon>
        <taxon>Halobacteroidaceae</taxon>
        <taxon>Acetohalobium</taxon>
    </lineage>
</organism>
<dbReference type="InterPro" id="IPR001320">
    <property type="entry name" value="Iontro_rcpt_C"/>
</dbReference>
<protein>
    <submittedName>
        <fullName evidence="7">Extracellular solute-binding protein family 3</fullName>
    </submittedName>
</protein>
<gene>
    <name evidence="7" type="ordered locus">Acear_0272</name>
</gene>
<dbReference type="PROSITE" id="PS01039">
    <property type="entry name" value="SBP_BACTERIAL_3"/>
    <property type="match status" value="1"/>
</dbReference>
<dbReference type="STRING" id="574087.Acear_0272"/>
<dbReference type="EMBL" id="CP002105">
    <property type="protein sequence ID" value="ADL11821.1"/>
    <property type="molecule type" value="Genomic_DNA"/>
</dbReference>
<dbReference type="InterPro" id="IPR018313">
    <property type="entry name" value="SBP_3_CS"/>
</dbReference>
<dbReference type="InterPro" id="IPR001638">
    <property type="entry name" value="Solute-binding_3/MltF_N"/>
</dbReference>